<dbReference type="PANTHER" id="PTHR43080">
    <property type="entry name" value="CBS DOMAIN-CONTAINING PROTEIN CBSX3, MITOCHONDRIAL"/>
    <property type="match status" value="1"/>
</dbReference>
<dbReference type="PANTHER" id="PTHR43080:SF26">
    <property type="entry name" value="REGULATORY PROTEIN"/>
    <property type="match status" value="1"/>
</dbReference>
<accession>A4CBP0</accession>
<dbReference type="InterPro" id="IPR046342">
    <property type="entry name" value="CBS_dom_sf"/>
</dbReference>
<evidence type="ECO:0000313" key="4">
    <source>
        <dbReference type="EMBL" id="EAR27777.1"/>
    </source>
</evidence>
<dbReference type="InterPro" id="IPR044729">
    <property type="entry name" value="CBS_bac"/>
</dbReference>
<dbReference type="SMART" id="SM00116">
    <property type="entry name" value="CBS"/>
    <property type="match status" value="2"/>
</dbReference>
<dbReference type="PROSITE" id="PS51371">
    <property type="entry name" value="CBS"/>
    <property type="match status" value="2"/>
</dbReference>
<dbReference type="SUPFAM" id="SSF54631">
    <property type="entry name" value="CBS-domain pair"/>
    <property type="match status" value="1"/>
</dbReference>
<dbReference type="CDD" id="cd04629">
    <property type="entry name" value="CBS_pair_bac"/>
    <property type="match status" value="1"/>
</dbReference>
<evidence type="ECO:0000313" key="5">
    <source>
        <dbReference type="Proteomes" id="UP000006201"/>
    </source>
</evidence>
<protein>
    <submittedName>
        <fullName evidence="4">CBS domain protein</fullName>
    </submittedName>
</protein>
<dbReference type="Proteomes" id="UP000006201">
    <property type="component" value="Unassembled WGS sequence"/>
</dbReference>
<keyword evidence="1 2" id="KW-0129">CBS domain</keyword>
<dbReference type="STRING" id="87626.PTD2_18185"/>
<evidence type="ECO:0000259" key="3">
    <source>
        <dbReference type="PROSITE" id="PS51371"/>
    </source>
</evidence>
<keyword evidence="5" id="KW-1185">Reference proteome</keyword>
<comment type="caution">
    <text evidence="4">The sequence shown here is derived from an EMBL/GenBank/DDBJ whole genome shotgun (WGS) entry which is preliminary data.</text>
</comment>
<reference evidence="4 5" key="1">
    <citation type="submission" date="2006-02" db="EMBL/GenBank/DDBJ databases">
        <authorList>
            <person name="Moran M.A."/>
            <person name="Kjelleberg S."/>
            <person name="Egan S."/>
            <person name="Saunders N."/>
            <person name="Thomas T."/>
            <person name="Ferriera S."/>
            <person name="Johnson J."/>
            <person name="Kravitz S."/>
            <person name="Halpern A."/>
            <person name="Remington K."/>
            <person name="Beeson K."/>
            <person name="Tran B."/>
            <person name="Rogers Y.-H."/>
            <person name="Friedman R."/>
            <person name="Venter J.C."/>
        </authorList>
    </citation>
    <scope>NUCLEOTIDE SEQUENCE [LARGE SCALE GENOMIC DNA]</scope>
    <source>
        <strain evidence="4 5">D2</strain>
    </source>
</reference>
<evidence type="ECO:0000256" key="1">
    <source>
        <dbReference type="ARBA" id="ARBA00023122"/>
    </source>
</evidence>
<evidence type="ECO:0000256" key="2">
    <source>
        <dbReference type="PROSITE-ProRule" id="PRU00703"/>
    </source>
</evidence>
<dbReference type="InterPro" id="IPR051257">
    <property type="entry name" value="Diverse_CBS-Domain"/>
</dbReference>
<feature type="domain" description="CBS" evidence="3">
    <location>
        <begin position="77"/>
        <end position="134"/>
    </location>
</feature>
<dbReference type="eggNOG" id="COG0517">
    <property type="taxonomic scope" value="Bacteria"/>
</dbReference>
<dbReference type="OrthoDB" id="9790355at2"/>
<feature type="domain" description="CBS" evidence="3">
    <location>
        <begin position="10"/>
        <end position="66"/>
    </location>
</feature>
<dbReference type="InterPro" id="IPR000644">
    <property type="entry name" value="CBS_dom"/>
</dbReference>
<dbReference type="HOGENOM" id="CLU_040681_9_2_6"/>
<dbReference type="AlphaFoldDB" id="A4CBP0"/>
<dbReference type="Gene3D" id="3.10.580.10">
    <property type="entry name" value="CBS-domain"/>
    <property type="match status" value="1"/>
</dbReference>
<gene>
    <name evidence="4" type="ORF">PTD2_18185</name>
</gene>
<name>A4CBP0_9GAMM</name>
<organism evidence="4 5">
    <name type="scientific">Pseudoalteromonas tunicata D2</name>
    <dbReference type="NCBI Taxonomy" id="87626"/>
    <lineage>
        <taxon>Bacteria</taxon>
        <taxon>Pseudomonadati</taxon>
        <taxon>Pseudomonadota</taxon>
        <taxon>Gammaproteobacteria</taxon>
        <taxon>Alteromonadales</taxon>
        <taxon>Pseudoalteromonadaceae</taxon>
        <taxon>Pseudoalteromonas</taxon>
    </lineage>
</organism>
<proteinExistence type="predicted"/>
<dbReference type="RefSeq" id="WP_009839609.1">
    <property type="nucleotide sequence ID" value="NZ_CH959301.1"/>
</dbReference>
<sequence>MESIKVIDYLNKRPVTFKATMSVAEASERLLLSHQSGGPVLNDNKQVIGFLSEQDCIKRMLHDTYLSEAFFTVQEIMTSSPLTVTAEHSIFELAQQMTENKPKIYPVVDSDNHLIGTIGRTEVLKAIDIHLHAIYEKGHARFV</sequence>
<dbReference type="EMBL" id="AAOH01000005">
    <property type="protein sequence ID" value="EAR27777.1"/>
    <property type="molecule type" value="Genomic_DNA"/>
</dbReference>
<dbReference type="Pfam" id="PF00571">
    <property type="entry name" value="CBS"/>
    <property type="match status" value="2"/>
</dbReference>